<evidence type="ECO:0000313" key="14">
    <source>
        <dbReference type="Proteomes" id="UP000251835"/>
    </source>
</evidence>
<proteinExistence type="inferred from homology"/>
<evidence type="ECO:0000256" key="10">
    <source>
        <dbReference type="ARBA" id="ARBA00034269"/>
    </source>
</evidence>
<dbReference type="GO" id="GO:0000287">
    <property type="term" value="F:magnesium ion binding"/>
    <property type="evidence" value="ECO:0007669"/>
    <property type="project" value="TreeGrafter"/>
</dbReference>
<dbReference type="RefSeq" id="WP_116496327.1">
    <property type="nucleotide sequence ID" value="NZ_QENZ01000004.1"/>
</dbReference>
<dbReference type="GO" id="GO:0005886">
    <property type="term" value="C:plasma membrane"/>
    <property type="evidence" value="ECO:0007669"/>
    <property type="project" value="UniProtKB-SubCell"/>
</dbReference>
<keyword evidence="5 12" id="KW-0812">Transmembrane</keyword>
<comment type="catalytic activity">
    <reaction evidence="10">
        <text>Mg(2+)(in) = Mg(2+)(out)</text>
        <dbReference type="Rhea" id="RHEA:29827"/>
        <dbReference type="ChEBI" id="CHEBI:18420"/>
    </reaction>
</comment>
<evidence type="ECO:0000256" key="9">
    <source>
        <dbReference type="ARBA" id="ARBA00023136"/>
    </source>
</evidence>
<reference evidence="13 14" key="1">
    <citation type="submission" date="2018-05" db="EMBL/GenBank/DDBJ databases">
        <title>Genomic Encyclopedia of Type Strains, Phase IV (KMG-IV): sequencing the most valuable type-strain genomes for metagenomic binning, comparative biology and taxonomic classification.</title>
        <authorList>
            <person name="Goeker M."/>
        </authorList>
    </citation>
    <scope>NUCLEOTIDE SEQUENCE [LARGE SCALE GENOMIC DNA]</scope>
    <source>
        <strain evidence="13 14">DSM 28579</strain>
    </source>
</reference>
<keyword evidence="6" id="KW-0460">Magnesium</keyword>
<dbReference type="OrthoDB" id="9803416at2"/>
<organism evidence="13 14">
    <name type="scientific">Balneicella halophila</name>
    <dbReference type="NCBI Taxonomy" id="1537566"/>
    <lineage>
        <taxon>Bacteria</taxon>
        <taxon>Pseudomonadati</taxon>
        <taxon>Bacteroidota</taxon>
        <taxon>Bacteroidia</taxon>
        <taxon>Bacteroidales</taxon>
        <taxon>Balneicellaceae</taxon>
        <taxon>Balneicella</taxon>
    </lineage>
</organism>
<dbReference type="SUPFAM" id="SSF143865">
    <property type="entry name" value="CorA soluble domain-like"/>
    <property type="match status" value="1"/>
</dbReference>
<name>A0A7L4UNT8_BALHA</name>
<sequence length="328" mass="38761">MDTSQRFLKNTSLIKYNFNEFGRTEFSSIESINLGEQGDSVLWLNTYGLDFDEEIKRVGQRNNIDDFILRMTLDDEHRNKMIELNDSMFLALKIMNFKRDDFESEQMLFIVKGHFIWSLQEYVGDYFENIRERIKNKQGIARKKKANYLLFLIIEAIIDNYAESYNYLSENSKQIRSINNITPSQDFVIATETSKQKLFVLKKAISSLKEAIMKIEKATIVQDESHFFTELKEQASSMMDTIDFDVQQLESNLNLVFNMHSDRLNQVMKTLTIFSVLFIPITFIASIYGMNFKYMPELETHYGYFVVLGVMFLIAAVLFWYFKKKKWF</sequence>
<comment type="caution">
    <text evidence="13">The sequence shown here is derived from an EMBL/GenBank/DDBJ whole genome shotgun (WGS) entry which is preliminary data.</text>
</comment>
<evidence type="ECO:0000256" key="8">
    <source>
        <dbReference type="ARBA" id="ARBA00023065"/>
    </source>
</evidence>
<protein>
    <submittedName>
        <fullName evidence="13">Magnesium transporter</fullName>
    </submittedName>
</protein>
<evidence type="ECO:0000256" key="1">
    <source>
        <dbReference type="ARBA" id="ARBA00004651"/>
    </source>
</evidence>
<dbReference type="Gene3D" id="1.20.58.340">
    <property type="entry name" value="Magnesium transport protein CorA, transmembrane region"/>
    <property type="match status" value="2"/>
</dbReference>
<keyword evidence="14" id="KW-1185">Reference proteome</keyword>
<feature type="transmembrane region" description="Helical" evidence="12">
    <location>
        <begin position="302"/>
        <end position="322"/>
    </location>
</feature>
<keyword evidence="3" id="KW-0813">Transport</keyword>
<evidence type="ECO:0000256" key="3">
    <source>
        <dbReference type="ARBA" id="ARBA00022448"/>
    </source>
</evidence>
<evidence type="ECO:0000256" key="11">
    <source>
        <dbReference type="ARBA" id="ARBA00045497"/>
    </source>
</evidence>
<feature type="transmembrane region" description="Helical" evidence="12">
    <location>
        <begin position="271"/>
        <end position="290"/>
    </location>
</feature>
<evidence type="ECO:0000256" key="5">
    <source>
        <dbReference type="ARBA" id="ARBA00022692"/>
    </source>
</evidence>
<evidence type="ECO:0000313" key="13">
    <source>
        <dbReference type="EMBL" id="PVX50771.1"/>
    </source>
</evidence>
<dbReference type="EMBL" id="QENZ01000004">
    <property type="protein sequence ID" value="PVX50771.1"/>
    <property type="molecule type" value="Genomic_DNA"/>
</dbReference>
<dbReference type="SUPFAM" id="SSF144083">
    <property type="entry name" value="Magnesium transport protein CorA, transmembrane region"/>
    <property type="match status" value="1"/>
</dbReference>
<dbReference type="PANTHER" id="PTHR46494">
    <property type="entry name" value="CORA FAMILY METAL ION TRANSPORTER (EUROFUNG)"/>
    <property type="match status" value="1"/>
</dbReference>
<dbReference type="GO" id="GO:0015095">
    <property type="term" value="F:magnesium ion transmembrane transporter activity"/>
    <property type="evidence" value="ECO:0007669"/>
    <property type="project" value="TreeGrafter"/>
</dbReference>
<evidence type="ECO:0000256" key="12">
    <source>
        <dbReference type="SAM" id="Phobius"/>
    </source>
</evidence>
<keyword evidence="8" id="KW-0406">Ion transport</keyword>
<dbReference type="Proteomes" id="UP000251835">
    <property type="component" value="Unassembled WGS sequence"/>
</dbReference>
<keyword evidence="4" id="KW-1003">Cell membrane</keyword>
<dbReference type="Gene3D" id="3.30.460.20">
    <property type="entry name" value="CorA soluble domain-like"/>
    <property type="match status" value="1"/>
</dbReference>
<evidence type="ECO:0000256" key="7">
    <source>
        <dbReference type="ARBA" id="ARBA00022989"/>
    </source>
</evidence>
<evidence type="ECO:0000256" key="4">
    <source>
        <dbReference type="ARBA" id="ARBA00022475"/>
    </source>
</evidence>
<comment type="subcellular location">
    <subcellularLocation>
        <location evidence="1">Cell membrane</location>
        <topology evidence="1">Multi-pass membrane protein</topology>
    </subcellularLocation>
</comment>
<keyword evidence="7 12" id="KW-1133">Transmembrane helix</keyword>
<dbReference type="InterPro" id="IPR045863">
    <property type="entry name" value="CorA_TM1_TM2"/>
</dbReference>
<dbReference type="GO" id="GO:0050897">
    <property type="term" value="F:cobalt ion binding"/>
    <property type="evidence" value="ECO:0007669"/>
    <property type="project" value="TreeGrafter"/>
</dbReference>
<evidence type="ECO:0000256" key="2">
    <source>
        <dbReference type="ARBA" id="ARBA00009765"/>
    </source>
</evidence>
<gene>
    <name evidence="13" type="ORF">C7377_1087</name>
</gene>
<comment type="function">
    <text evidence="11">Mediates influx of magnesium ions. Alternates between open and closed states. Activated by low cytoplasmic Mg(2+) levels. Inactive when cytoplasmic Mg(2+) levels are high.</text>
</comment>
<dbReference type="PANTHER" id="PTHR46494:SF1">
    <property type="entry name" value="CORA FAMILY METAL ION TRANSPORTER (EUROFUNG)"/>
    <property type="match status" value="1"/>
</dbReference>
<dbReference type="InterPro" id="IPR002523">
    <property type="entry name" value="MgTranspt_CorA/ZnTranspt_ZntB"/>
</dbReference>
<accession>A0A7L4UNT8</accession>
<evidence type="ECO:0000256" key="6">
    <source>
        <dbReference type="ARBA" id="ARBA00022842"/>
    </source>
</evidence>
<dbReference type="FunFam" id="1.20.58.340:FF:000004">
    <property type="entry name" value="Magnesium transport protein CorA"/>
    <property type="match status" value="1"/>
</dbReference>
<comment type="similarity">
    <text evidence="2">Belongs to the CorA metal ion transporter (MIT) (TC 1.A.35) family.</text>
</comment>
<dbReference type="Pfam" id="PF01544">
    <property type="entry name" value="CorA"/>
    <property type="match status" value="1"/>
</dbReference>
<dbReference type="InterPro" id="IPR045861">
    <property type="entry name" value="CorA_cytoplasmic_dom"/>
</dbReference>
<dbReference type="AlphaFoldDB" id="A0A7L4UNT8"/>
<dbReference type="GO" id="GO:0015087">
    <property type="term" value="F:cobalt ion transmembrane transporter activity"/>
    <property type="evidence" value="ECO:0007669"/>
    <property type="project" value="TreeGrafter"/>
</dbReference>
<keyword evidence="9 12" id="KW-0472">Membrane</keyword>